<sequence>MSSTLVSTSGHVYVRDRILKAHPRQPELNIHLAHCESRPFVLKPVSESIFEHFMILKREFPDTCQLRTHVDASEDELTLVYDYFEHDLLSLVQNNSNLSLRARKSILQQVGQPVKSLHAKNWIHLDIKPDNVMVDCRKSHAGQLEIERVVLSDLDCALELEGKRLLNARIGNVMWRSPEGQIGKGIGKPSDVFSYGLLCLYVITGMETLHPDFNELREAGIEPELEILGRLITYFGPVPPELVEHVNDQRWGKLLIELSEATADDPDMRFNQWKEELFPNLDAETKRMISRMTKLNPAERATMSEILEDRWWSRDEDFGYQ</sequence>
<keyword evidence="3" id="KW-1185">Reference proteome</keyword>
<evidence type="ECO:0000313" key="3">
    <source>
        <dbReference type="Proteomes" id="UP000465220"/>
    </source>
</evidence>
<dbReference type="SUPFAM" id="SSF56112">
    <property type="entry name" value="Protein kinase-like (PK-like)"/>
    <property type="match status" value="1"/>
</dbReference>
<comment type="caution">
    <text evidence="2">The sequence shown here is derived from an EMBL/GenBank/DDBJ whole genome shotgun (WGS) entry which is preliminary data.</text>
</comment>
<dbReference type="Pfam" id="PF00069">
    <property type="entry name" value="Pkinase"/>
    <property type="match status" value="1"/>
</dbReference>
<protein>
    <recommendedName>
        <fullName evidence="1">Protein kinase domain-containing protein</fullName>
    </recommendedName>
</protein>
<gene>
    <name evidence="2" type="ORF">IFM60648_00819</name>
</gene>
<dbReference type="Gene3D" id="1.10.510.10">
    <property type="entry name" value="Transferase(Phosphotransferase) domain 1"/>
    <property type="match status" value="1"/>
</dbReference>
<dbReference type="PROSITE" id="PS50011">
    <property type="entry name" value="PROTEIN_KINASE_DOM"/>
    <property type="match status" value="1"/>
</dbReference>
<dbReference type="EMBL" id="BLKI01000003">
    <property type="protein sequence ID" value="GFF63105.1"/>
    <property type="molecule type" value="Genomic_DNA"/>
</dbReference>
<reference evidence="2 3" key="1">
    <citation type="submission" date="2020-01" db="EMBL/GenBank/DDBJ databases">
        <title>Draft genome sequence of Aspergillus lentulus IFM 60648.</title>
        <authorList>
            <person name="Takahashi H."/>
            <person name="Yaguchi T."/>
        </authorList>
    </citation>
    <scope>NUCLEOTIDE SEQUENCE [LARGE SCALE GENOMIC DNA]</scope>
    <source>
        <strain evidence="2 3">IFM 60648</strain>
    </source>
</reference>
<accession>A0ABQ0ZSN8</accession>
<evidence type="ECO:0000313" key="2">
    <source>
        <dbReference type="EMBL" id="GFF63105.1"/>
    </source>
</evidence>
<proteinExistence type="predicted"/>
<dbReference type="InterPro" id="IPR000719">
    <property type="entry name" value="Prot_kinase_dom"/>
</dbReference>
<dbReference type="Proteomes" id="UP000465220">
    <property type="component" value="Unassembled WGS sequence"/>
</dbReference>
<dbReference type="PANTHER" id="PTHR24347">
    <property type="entry name" value="SERINE/THREONINE-PROTEIN KINASE"/>
    <property type="match status" value="1"/>
</dbReference>
<name>A0ABQ0ZSN8_ASPLE</name>
<dbReference type="SMART" id="SM00220">
    <property type="entry name" value="S_TKc"/>
    <property type="match status" value="1"/>
</dbReference>
<evidence type="ECO:0000259" key="1">
    <source>
        <dbReference type="PROSITE" id="PS50011"/>
    </source>
</evidence>
<organism evidence="2 3">
    <name type="scientific">Aspergillus lentulus</name>
    <dbReference type="NCBI Taxonomy" id="293939"/>
    <lineage>
        <taxon>Eukaryota</taxon>
        <taxon>Fungi</taxon>
        <taxon>Dikarya</taxon>
        <taxon>Ascomycota</taxon>
        <taxon>Pezizomycotina</taxon>
        <taxon>Eurotiomycetes</taxon>
        <taxon>Eurotiomycetidae</taxon>
        <taxon>Eurotiales</taxon>
        <taxon>Aspergillaceae</taxon>
        <taxon>Aspergillus</taxon>
        <taxon>Aspergillus subgen. Fumigati</taxon>
    </lineage>
</organism>
<feature type="domain" description="Protein kinase" evidence="1">
    <location>
        <begin position="1"/>
        <end position="312"/>
    </location>
</feature>
<dbReference type="InterPro" id="IPR011009">
    <property type="entry name" value="Kinase-like_dom_sf"/>
</dbReference>